<dbReference type="OrthoDB" id="9899438at2"/>
<evidence type="ECO:0000313" key="1">
    <source>
        <dbReference type="EMBL" id="PWK22629.1"/>
    </source>
</evidence>
<dbReference type="RefSeq" id="WP_109744038.1">
    <property type="nucleotide sequence ID" value="NZ_QGGO01000019.1"/>
</dbReference>
<proteinExistence type="predicted"/>
<comment type="caution">
    <text evidence="1">The sequence shown here is derived from an EMBL/GenBank/DDBJ whole genome shotgun (WGS) entry which is preliminary data.</text>
</comment>
<reference evidence="1 2" key="1">
    <citation type="submission" date="2018-05" db="EMBL/GenBank/DDBJ databases">
        <title>Genomic Encyclopedia of Archaeal and Bacterial Type Strains, Phase II (KMG-II): from individual species to whole genera.</title>
        <authorList>
            <person name="Goeker M."/>
        </authorList>
    </citation>
    <scope>NUCLEOTIDE SEQUENCE [LARGE SCALE GENOMIC DNA]</scope>
    <source>
        <strain evidence="1 2">DSM 22214</strain>
    </source>
</reference>
<protein>
    <submittedName>
        <fullName evidence="1">Uncharacterized protein</fullName>
    </submittedName>
</protein>
<sequence>MTAFVSAQDQIASFMADVMPQQILSFKFSNDLQRRIQLLTDMKKNGTISSSESEELEKYLNYDLLIGLAKARAYQLVAK</sequence>
<accession>A0A316DZJ0</accession>
<keyword evidence="2" id="KW-1185">Reference proteome</keyword>
<organism evidence="1 2">
    <name type="scientific">Arcicella aurantiaca</name>
    <dbReference type="NCBI Taxonomy" id="591202"/>
    <lineage>
        <taxon>Bacteria</taxon>
        <taxon>Pseudomonadati</taxon>
        <taxon>Bacteroidota</taxon>
        <taxon>Cytophagia</taxon>
        <taxon>Cytophagales</taxon>
        <taxon>Flectobacillaceae</taxon>
        <taxon>Arcicella</taxon>
    </lineage>
</organism>
<dbReference type="EMBL" id="QGGO01000019">
    <property type="protein sequence ID" value="PWK22629.1"/>
    <property type="molecule type" value="Genomic_DNA"/>
</dbReference>
<dbReference type="AlphaFoldDB" id="A0A316DZJ0"/>
<gene>
    <name evidence="1" type="ORF">LV89_03341</name>
</gene>
<dbReference type="Proteomes" id="UP000245489">
    <property type="component" value="Unassembled WGS sequence"/>
</dbReference>
<evidence type="ECO:0000313" key="2">
    <source>
        <dbReference type="Proteomes" id="UP000245489"/>
    </source>
</evidence>
<name>A0A316DZJ0_9BACT</name>